<feature type="region of interest" description="Disordered" evidence="1">
    <location>
        <begin position="190"/>
        <end position="221"/>
    </location>
</feature>
<evidence type="ECO:0000313" key="3">
    <source>
        <dbReference type="Proteomes" id="UP001183607"/>
    </source>
</evidence>
<dbReference type="Pfam" id="PF19681">
    <property type="entry name" value="DUF6183"/>
    <property type="match status" value="1"/>
</dbReference>
<dbReference type="AlphaFoldDB" id="A0ABD5DY71"/>
<evidence type="ECO:0000256" key="1">
    <source>
        <dbReference type="SAM" id="MobiDB-lite"/>
    </source>
</evidence>
<dbReference type="RefSeq" id="WP_093854628.1">
    <property type="nucleotide sequence ID" value="NZ_JAVRER010000001.1"/>
</dbReference>
<protein>
    <submittedName>
        <fullName evidence="2">DUF6183 family protein</fullName>
    </submittedName>
</protein>
<gene>
    <name evidence="2" type="ORF">RM574_00535</name>
</gene>
<sequence>MNERVGAALRGLSGREGVADVDEMAERALAAGDARFLGDLGVALAGSGLGAGRHRHVFRYLLRLLCLTPGREYVEEAVRLVAATNATANGATTTATAPPPRARYSRLAAALLAEGQSAAELAAIFAGGSRAHTPEELRACLVHELVLRGTPPDEVPALARWAHSPHWSHHPLHQLPLVLLLVEKHPVLASNSPRGGSRSLPDPRPGDPVDPGRPGSRRPLATDLTTDAFRAAAGAAVLNWCAESNGEYETGCWELSAPATEDTLPELLRGLGLSSLGTTNSRRRLALTRCAPEQVWGALFAAAAHGGAYNSGEHGAYGRLAAWRSLAALVGAPSDADPARVEEVTRGCAWYGFAGSTKWFHEVAWDIGFAAVRPGGRGLAVLAATDTD</sequence>
<proteinExistence type="predicted"/>
<evidence type="ECO:0000313" key="2">
    <source>
        <dbReference type="EMBL" id="MDT0413967.1"/>
    </source>
</evidence>
<accession>A0ABD5DY71</accession>
<comment type="caution">
    <text evidence="2">The sequence shown here is derived from an EMBL/GenBank/DDBJ whole genome shotgun (WGS) entry which is preliminary data.</text>
</comment>
<dbReference type="EMBL" id="JAVRER010000001">
    <property type="protein sequence ID" value="MDT0413967.1"/>
    <property type="molecule type" value="Genomic_DNA"/>
</dbReference>
<name>A0ABD5DY71_9ACTN</name>
<organism evidence="2 3">
    <name type="scientific">Streptomyces evansiae</name>
    <dbReference type="NCBI Taxonomy" id="3075535"/>
    <lineage>
        <taxon>Bacteria</taxon>
        <taxon>Bacillati</taxon>
        <taxon>Actinomycetota</taxon>
        <taxon>Actinomycetes</taxon>
        <taxon>Kitasatosporales</taxon>
        <taxon>Streptomycetaceae</taxon>
        <taxon>Streptomyces</taxon>
    </lineage>
</organism>
<dbReference type="InterPro" id="IPR045756">
    <property type="entry name" value="DUF6183"/>
</dbReference>
<reference evidence="3" key="1">
    <citation type="submission" date="2023-07" db="EMBL/GenBank/DDBJ databases">
        <title>30 novel species of actinomycetes from the DSMZ collection.</title>
        <authorList>
            <person name="Nouioui I."/>
        </authorList>
    </citation>
    <scope>NUCLEOTIDE SEQUENCE [LARGE SCALE GENOMIC DNA]</scope>
    <source>
        <strain evidence="3">DSM 41982</strain>
    </source>
</reference>
<dbReference type="Proteomes" id="UP001183607">
    <property type="component" value="Unassembled WGS sequence"/>
</dbReference>